<evidence type="ECO:0000259" key="5">
    <source>
        <dbReference type="SMART" id="SM00385"/>
    </source>
</evidence>
<proteinExistence type="inferred from homology"/>
<evidence type="ECO:0000313" key="6">
    <source>
        <dbReference type="EMBL" id="KAK8962653.1"/>
    </source>
</evidence>
<comment type="caution">
    <text evidence="6">The sequence shown here is derived from an EMBL/GenBank/DDBJ whole genome shotgun (WGS) entry which is preliminary data.</text>
</comment>
<comment type="similarity">
    <text evidence="4">Belongs to the cyclin family.</text>
</comment>
<evidence type="ECO:0000256" key="3">
    <source>
        <dbReference type="ARBA" id="ARBA00023306"/>
    </source>
</evidence>
<feature type="domain" description="Cyclin-like" evidence="5">
    <location>
        <begin position="181"/>
        <end position="269"/>
    </location>
</feature>
<dbReference type="PANTHER" id="PTHR10177">
    <property type="entry name" value="CYCLINS"/>
    <property type="match status" value="1"/>
</dbReference>
<name>A0ABR2MER9_9ASPA</name>
<feature type="domain" description="Cyclin-like" evidence="5">
    <location>
        <begin position="82"/>
        <end position="168"/>
    </location>
</feature>
<dbReference type="Pfam" id="PF00134">
    <property type="entry name" value="Cyclin_N"/>
    <property type="match status" value="1"/>
</dbReference>
<organism evidence="6 7">
    <name type="scientific">Platanthera guangdongensis</name>
    <dbReference type="NCBI Taxonomy" id="2320717"/>
    <lineage>
        <taxon>Eukaryota</taxon>
        <taxon>Viridiplantae</taxon>
        <taxon>Streptophyta</taxon>
        <taxon>Embryophyta</taxon>
        <taxon>Tracheophyta</taxon>
        <taxon>Spermatophyta</taxon>
        <taxon>Magnoliopsida</taxon>
        <taxon>Liliopsida</taxon>
        <taxon>Asparagales</taxon>
        <taxon>Orchidaceae</taxon>
        <taxon>Orchidoideae</taxon>
        <taxon>Orchideae</taxon>
        <taxon>Orchidinae</taxon>
        <taxon>Platanthera</taxon>
    </lineage>
</organism>
<dbReference type="Proteomes" id="UP001412067">
    <property type="component" value="Unassembled WGS sequence"/>
</dbReference>
<accession>A0ABR2MER9</accession>
<evidence type="ECO:0000313" key="7">
    <source>
        <dbReference type="Proteomes" id="UP001412067"/>
    </source>
</evidence>
<dbReference type="SMART" id="SM00385">
    <property type="entry name" value="CYCLIN"/>
    <property type="match status" value="2"/>
</dbReference>
<keyword evidence="2 4" id="KW-0195">Cyclin</keyword>
<dbReference type="InterPro" id="IPR013763">
    <property type="entry name" value="Cyclin-like_dom"/>
</dbReference>
<dbReference type="InterPro" id="IPR004367">
    <property type="entry name" value="Cyclin_C-dom"/>
</dbReference>
<keyword evidence="1" id="KW-0132">Cell division</keyword>
<dbReference type="InterPro" id="IPR039361">
    <property type="entry name" value="Cyclin"/>
</dbReference>
<dbReference type="Gene3D" id="1.10.472.10">
    <property type="entry name" value="Cyclin-like"/>
    <property type="match status" value="2"/>
</dbReference>
<dbReference type="SUPFAM" id="SSF47954">
    <property type="entry name" value="Cyclin-like"/>
    <property type="match status" value="2"/>
</dbReference>
<dbReference type="EMBL" id="JBBWWR010000008">
    <property type="protein sequence ID" value="KAK8962653.1"/>
    <property type="molecule type" value="Genomic_DNA"/>
</dbReference>
<reference evidence="6 7" key="1">
    <citation type="journal article" date="2022" name="Nat. Plants">
        <title>Genomes of leafy and leafless Platanthera orchids illuminate the evolution of mycoheterotrophy.</title>
        <authorList>
            <person name="Li M.H."/>
            <person name="Liu K.W."/>
            <person name="Li Z."/>
            <person name="Lu H.C."/>
            <person name="Ye Q.L."/>
            <person name="Zhang D."/>
            <person name="Wang J.Y."/>
            <person name="Li Y.F."/>
            <person name="Zhong Z.M."/>
            <person name="Liu X."/>
            <person name="Yu X."/>
            <person name="Liu D.K."/>
            <person name="Tu X.D."/>
            <person name="Liu B."/>
            <person name="Hao Y."/>
            <person name="Liao X.Y."/>
            <person name="Jiang Y.T."/>
            <person name="Sun W.H."/>
            <person name="Chen J."/>
            <person name="Chen Y.Q."/>
            <person name="Ai Y."/>
            <person name="Zhai J.W."/>
            <person name="Wu S.S."/>
            <person name="Zhou Z."/>
            <person name="Hsiao Y.Y."/>
            <person name="Wu W.L."/>
            <person name="Chen Y.Y."/>
            <person name="Lin Y.F."/>
            <person name="Hsu J.L."/>
            <person name="Li C.Y."/>
            <person name="Wang Z.W."/>
            <person name="Zhao X."/>
            <person name="Zhong W.Y."/>
            <person name="Ma X.K."/>
            <person name="Ma L."/>
            <person name="Huang J."/>
            <person name="Chen G.Z."/>
            <person name="Huang M.Z."/>
            <person name="Huang L."/>
            <person name="Peng D.H."/>
            <person name="Luo Y.B."/>
            <person name="Zou S.Q."/>
            <person name="Chen S.P."/>
            <person name="Lan S."/>
            <person name="Tsai W.C."/>
            <person name="Van de Peer Y."/>
            <person name="Liu Z.J."/>
        </authorList>
    </citation>
    <scope>NUCLEOTIDE SEQUENCE [LARGE SCALE GENOMIC DNA]</scope>
    <source>
        <strain evidence="6">Lor288</strain>
    </source>
</reference>
<keyword evidence="7" id="KW-1185">Reference proteome</keyword>
<gene>
    <name evidence="6" type="primary">CYCD5-2</name>
    <name evidence="6" type="ORF">KSP40_PGU009280</name>
</gene>
<evidence type="ECO:0000256" key="1">
    <source>
        <dbReference type="ARBA" id="ARBA00022618"/>
    </source>
</evidence>
<dbReference type="Pfam" id="PF02984">
    <property type="entry name" value="Cyclin_C"/>
    <property type="match status" value="1"/>
</dbReference>
<dbReference type="InterPro" id="IPR006671">
    <property type="entry name" value="Cyclin_N"/>
</dbReference>
<sequence>MELSDRSASFSTLFCPEDGSYIAAGDEYDDQHELFIFCSESSPLQTEDEYIETLVSEERSLLGDDISASGTSLLCNRYEFVRWILKMKACFGFSSQTAYLAVTYIDRFFLRRTIDEGKTWAIKLLSISCLSLASKMEEYSPPLLSEYCFEGHRFSSQVTQRMELLVLVTLEWRLSSVTPFVYLRYFASKFNFEQRSKNLFSLAISFIFDILEAASLMNYRPSAIAAAAIFAASGDRLTNNLLESKINTVSLSESLDIGQVFTCYNAMIHKSKKENL</sequence>
<dbReference type="InterPro" id="IPR036915">
    <property type="entry name" value="Cyclin-like_sf"/>
</dbReference>
<protein>
    <submittedName>
        <fullName evidence="6">Cyclin-D5-2</fullName>
    </submittedName>
</protein>
<evidence type="ECO:0000256" key="2">
    <source>
        <dbReference type="ARBA" id="ARBA00023127"/>
    </source>
</evidence>
<evidence type="ECO:0000256" key="4">
    <source>
        <dbReference type="RuleBase" id="RU000383"/>
    </source>
</evidence>
<keyword evidence="3" id="KW-0131">Cell cycle</keyword>